<dbReference type="EMBL" id="BSEL01000005">
    <property type="protein sequence ID" value="GLJ68271.1"/>
    <property type="molecule type" value="Genomic_DNA"/>
</dbReference>
<accession>A0ABQ5SWP6</accession>
<reference evidence="2" key="2">
    <citation type="submission" date="2023-01" db="EMBL/GenBank/DDBJ databases">
        <authorList>
            <person name="Sun Q."/>
            <person name="Evtushenko L."/>
        </authorList>
    </citation>
    <scope>NUCLEOTIDE SEQUENCE</scope>
    <source>
        <strain evidence="2">VKM Ac-1246</strain>
    </source>
</reference>
<keyword evidence="3" id="KW-1185">Reference proteome</keyword>
<feature type="domain" description="4Fe-4S Wbl-type" evidence="1">
    <location>
        <begin position="11"/>
        <end position="74"/>
    </location>
</feature>
<proteinExistence type="predicted"/>
<gene>
    <name evidence="2" type="ORF">GCM10017579_23070</name>
</gene>
<dbReference type="RefSeq" id="WP_189120683.1">
    <property type="nucleotide sequence ID" value="NZ_BSEL01000005.1"/>
</dbReference>
<organism evidence="2 3">
    <name type="scientific">Nocardioides luteus</name>
    <dbReference type="NCBI Taxonomy" id="1844"/>
    <lineage>
        <taxon>Bacteria</taxon>
        <taxon>Bacillati</taxon>
        <taxon>Actinomycetota</taxon>
        <taxon>Actinomycetes</taxon>
        <taxon>Propionibacteriales</taxon>
        <taxon>Nocardioidaceae</taxon>
        <taxon>Nocardioides</taxon>
    </lineage>
</organism>
<evidence type="ECO:0000259" key="1">
    <source>
        <dbReference type="PROSITE" id="PS51674"/>
    </source>
</evidence>
<dbReference type="Proteomes" id="UP001142292">
    <property type="component" value="Unassembled WGS sequence"/>
</dbReference>
<dbReference type="PROSITE" id="PS51674">
    <property type="entry name" value="4FE4S_WBL"/>
    <property type="match status" value="1"/>
</dbReference>
<reference evidence="2" key="1">
    <citation type="journal article" date="2014" name="Int. J. Syst. Evol. Microbiol.">
        <title>Complete genome of a new Firmicutes species belonging to the dominant human colonic microbiota ('Ruminococcus bicirculans') reveals two chromosomes and a selective capacity to utilize plant glucans.</title>
        <authorList>
            <consortium name="NISC Comparative Sequencing Program"/>
            <person name="Wegmann U."/>
            <person name="Louis P."/>
            <person name="Goesmann A."/>
            <person name="Henrissat B."/>
            <person name="Duncan S.H."/>
            <person name="Flint H.J."/>
        </authorList>
    </citation>
    <scope>NUCLEOTIDE SEQUENCE</scope>
    <source>
        <strain evidence="2">VKM Ac-1246</strain>
    </source>
</reference>
<dbReference type="Pfam" id="PF02467">
    <property type="entry name" value="Whib"/>
    <property type="match status" value="1"/>
</dbReference>
<protein>
    <recommendedName>
        <fullName evidence="1">4Fe-4S Wbl-type domain-containing protein</fullName>
    </recommendedName>
</protein>
<sequence length="93" mass="9733">MSTPAWMEHAACATREARGLPWTTDAVETPTVLVDLMRETCDGCAVRLACAAYARTSKASGGWWAGVDRADEPADLLELLDVLPAASVLGGAA</sequence>
<evidence type="ECO:0000313" key="2">
    <source>
        <dbReference type="EMBL" id="GLJ68271.1"/>
    </source>
</evidence>
<comment type="caution">
    <text evidence="2">The sequence shown here is derived from an EMBL/GenBank/DDBJ whole genome shotgun (WGS) entry which is preliminary data.</text>
</comment>
<dbReference type="InterPro" id="IPR034768">
    <property type="entry name" value="4FE4S_WBL"/>
</dbReference>
<name>A0ABQ5SWP6_9ACTN</name>
<evidence type="ECO:0000313" key="3">
    <source>
        <dbReference type="Proteomes" id="UP001142292"/>
    </source>
</evidence>